<proteinExistence type="predicted"/>
<gene>
    <name evidence="2" type="ORF">VZT92_010305</name>
</gene>
<protein>
    <submittedName>
        <fullName evidence="2">Uncharacterized protein</fullName>
    </submittedName>
</protein>
<name>A0AAW1FDJ4_ZOAVI</name>
<comment type="caution">
    <text evidence="2">The sequence shown here is derived from an EMBL/GenBank/DDBJ whole genome shotgun (WGS) entry which is preliminary data.</text>
</comment>
<accession>A0AAW1FDJ4</accession>
<dbReference type="EMBL" id="JBCEZU010000078">
    <property type="protein sequence ID" value="KAK9532948.1"/>
    <property type="molecule type" value="Genomic_DNA"/>
</dbReference>
<dbReference type="AlphaFoldDB" id="A0AAW1FDJ4"/>
<evidence type="ECO:0000313" key="2">
    <source>
        <dbReference type="EMBL" id="KAK9532948.1"/>
    </source>
</evidence>
<keyword evidence="3" id="KW-1185">Reference proteome</keyword>
<evidence type="ECO:0000313" key="3">
    <source>
        <dbReference type="Proteomes" id="UP001488805"/>
    </source>
</evidence>
<feature type="region of interest" description="Disordered" evidence="1">
    <location>
        <begin position="28"/>
        <end position="51"/>
    </location>
</feature>
<reference evidence="2 3" key="1">
    <citation type="journal article" date="2024" name="Genome Biol. Evol.">
        <title>Chromosome-level genome assembly of the viviparous eelpout Zoarces viviparus.</title>
        <authorList>
            <person name="Fuhrmann N."/>
            <person name="Brasseur M.V."/>
            <person name="Bakowski C.E."/>
            <person name="Podsiadlowski L."/>
            <person name="Prost S."/>
            <person name="Krehenwinkel H."/>
            <person name="Mayer C."/>
        </authorList>
    </citation>
    <scope>NUCLEOTIDE SEQUENCE [LARGE SCALE GENOMIC DNA]</scope>
    <source>
        <strain evidence="2">NO-MEL_2022_Ind0_liver</strain>
    </source>
</reference>
<evidence type="ECO:0000256" key="1">
    <source>
        <dbReference type="SAM" id="MobiDB-lite"/>
    </source>
</evidence>
<organism evidence="2 3">
    <name type="scientific">Zoarces viviparus</name>
    <name type="common">Viviparous eelpout</name>
    <name type="synonym">Blennius viviparus</name>
    <dbReference type="NCBI Taxonomy" id="48416"/>
    <lineage>
        <taxon>Eukaryota</taxon>
        <taxon>Metazoa</taxon>
        <taxon>Chordata</taxon>
        <taxon>Craniata</taxon>
        <taxon>Vertebrata</taxon>
        <taxon>Euteleostomi</taxon>
        <taxon>Actinopterygii</taxon>
        <taxon>Neopterygii</taxon>
        <taxon>Teleostei</taxon>
        <taxon>Neoteleostei</taxon>
        <taxon>Acanthomorphata</taxon>
        <taxon>Eupercaria</taxon>
        <taxon>Perciformes</taxon>
        <taxon>Cottioidei</taxon>
        <taxon>Zoarcales</taxon>
        <taxon>Zoarcidae</taxon>
        <taxon>Zoarcinae</taxon>
        <taxon>Zoarces</taxon>
    </lineage>
</organism>
<dbReference type="Proteomes" id="UP001488805">
    <property type="component" value="Unassembled WGS sequence"/>
</dbReference>
<sequence>MCWARGGPPGPLSFQRSSLELELSRLFAPEKERHGRKGQFPNPSGPQFSPAPRVQCWARGGPLSIQTWN</sequence>